<comment type="caution">
    <text evidence="1">The sequence shown here is derived from an EMBL/GenBank/DDBJ whole genome shotgun (WGS) entry which is preliminary data.</text>
</comment>
<proteinExistence type="predicted"/>
<gene>
    <name evidence="1" type="ORF">NM688_g3123</name>
</gene>
<accession>A0ACC1T6J6</accession>
<organism evidence="1 2">
    <name type="scientific">Phlebia brevispora</name>
    <dbReference type="NCBI Taxonomy" id="194682"/>
    <lineage>
        <taxon>Eukaryota</taxon>
        <taxon>Fungi</taxon>
        <taxon>Dikarya</taxon>
        <taxon>Basidiomycota</taxon>
        <taxon>Agaricomycotina</taxon>
        <taxon>Agaricomycetes</taxon>
        <taxon>Polyporales</taxon>
        <taxon>Meruliaceae</taxon>
        <taxon>Phlebia</taxon>
    </lineage>
</organism>
<dbReference type="Proteomes" id="UP001148662">
    <property type="component" value="Unassembled WGS sequence"/>
</dbReference>
<protein>
    <submittedName>
        <fullName evidence="1">Uncharacterized protein</fullName>
    </submittedName>
</protein>
<evidence type="ECO:0000313" key="2">
    <source>
        <dbReference type="Proteomes" id="UP001148662"/>
    </source>
</evidence>
<name>A0ACC1T6J6_9APHY</name>
<sequence>MAASNVPPNFFEVASAEHFQSLLSKDLQRISLINFWAPWAEPCKQMNEVVVELAKKYERLLVLQSSMPLQVDAESQTDISESFEIEAVPTFIILRGHTLLGRISGADAARLTADIEKHVRAPPSVTPQSHTDQAPAAPMDISEKEESQEELNKRLHALMQQDKVVLFMKGSPDQPRCGFSRKIVALLRDQGVQFAHFDILTDESVRSGLKVLNNWPTFPQLIVNGEFVGGLDIVQEMVENGEFKELMFNIHSPEWLAQQIGKEAGWHADKGTGRPLEELLESDDPLKDDEAQRLRNYATETGVCIGTDLDAYGNALVFGNLPLVQVDFIRRVARFMHTTSSLEDAKVAAAENIAQLRWGPTRVPIYDLLLSATCMLPFKREGQLVVTRWLARSAKVPVNGKDVTGTTALYHAISTQPVLDLEFAEILYGAGGEVNERNRYGCTPANEMCMVQNGRTRDELQHTRDGMRWFLSHGGNLDIEDYEGMAARPVFMTSLDLWRRGRNSPIEEVHKIILDDDRRRKRLGDRVCTLCGREPSGGIQLEACPRCLQVKYCSAPRDCRNLHWPKHRAICKTAGDLEQEEIWKHMYVGVRGVLWFAVEYKPFVCRFHTNNFHFIQKSLIMSVEAIITRKEDLEDAGDLGADVKNPPKVVYKDQVKIRYVLNFVKLHAARSMATWYLITQLAGYLIVLVILARLTTRMFSSNLLACGADTEIRERLLAEIHVRAFRPTPSAGRKRLGLTCLSRLVHPSTSNDDVHSSSRSWYSFQAGCCHLQVLGINIQSLPPSAEEKILNDQRLQRPSSPHFTIYQPQLTWISSIANRMTGAGLSGLLYAFSLAYLVAPETFSSAHVIELVSTLPEALKYAGKLILAGPFAFHFLNGLRHLGWDTGRFLTLKSSYAAGYAVLGATAVSTVALVLM</sequence>
<dbReference type="EMBL" id="JANHOG010000432">
    <property type="protein sequence ID" value="KAJ3554419.1"/>
    <property type="molecule type" value="Genomic_DNA"/>
</dbReference>
<reference evidence="1" key="1">
    <citation type="submission" date="2022-07" db="EMBL/GenBank/DDBJ databases">
        <title>Genome Sequence of Phlebia brevispora.</title>
        <authorList>
            <person name="Buettner E."/>
        </authorList>
    </citation>
    <scope>NUCLEOTIDE SEQUENCE</scope>
    <source>
        <strain evidence="1">MPL23</strain>
    </source>
</reference>
<evidence type="ECO:0000313" key="1">
    <source>
        <dbReference type="EMBL" id="KAJ3554419.1"/>
    </source>
</evidence>
<keyword evidence="2" id="KW-1185">Reference proteome</keyword>